<proteinExistence type="predicted"/>
<dbReference type="CDD" id="cd07302">
    <property type="entry name" value="CHD"/>
    <property type="match status" value="1"/>
</dbReference>
<evidence type="ECO:0000256" key="2">
    <source>
        <dbReference type="ARBA" id="ARBA00022692"/>
    </source>
</evidence>
<accession>A0A1J4KRM0</accession>
<evidence type="ECO:0000259" key="9">
    <source>
        <dbReference type="PROSITE" id="PS50125"/>
    </source>
</evidence>
<dbReference type="GO" id="GO:0001653">
    <property type="term" value="F:peptide receptor activity"/>
    <property type="evidence" value="ECO:0007669"/>
    <property type="project" value="TreeGrafter"/>
</dbReference>
<dbReference type="GO" id="GO:0000166">
    <property type="term" value="F:nucleotide binding"/>
    <property type="evidence" value="ECO:0007669"/>
    <property type="project" value="UniProtKB-KW"/>
</dbReference>
<dbReference type="Gene3D" id="3.30.70.1230">
    <property type="entry name" value="Nucleotide cyclase"/>
    <property type="match status" value="1"/>
</dbReference>
<dbReference type="CDD" id="cd00130">
    <property type="entry name" value="PAS"/>
    <property type="match status" value="1"/>
</dbReference>
<dbReference type="SMART" id="SM00091">
    <property type="entry name" value="PAS"/>
    <property type="match status" value="1"/>
</dbReference>
<organism evidence="10 11">
    <name type="scientific">Tritrichomonas foetus</name>
    <dbReference type="NCBI Taxonomy" id="1144522"/>
    <lineage>
        <taxon>Eukaryota</taxon>
        <taxon>Metamonada</taxon>
        <taxon>Parabasalia</taxon>
        <taxon>Tritrichomonadida</taxon>
        <taxon>Tritrichomonadidae</taxon>
        <taxon>Tritrichomonas</taxon>
    </lineage>
</organism>
<dbReference type="Pfam" id="PF00211">
    <property type="entry name" value="Guanylate_cyc"/>
    <property type="match status" value="1"/>
</dbReference>
<feature type="transmembrane region" description="Helical" evidence="7">
    <location>
        <begin position="188"/>
        <end position="210"/>
    </location>
</feature>
<dbReference type="InterPro" id="IPR029787">
    <property type="entry name" value="Nucleotide_cyclase"/>
</dbReference>
<sequence>MNGVVESKITSSTLLSSSSIRTSDVSQKYAGMIELSTYKKTRNALFQLFDYVGQTAPSFYGLRTVCSIWRIIQYFGPTFVPRYYEFWGKGTVMNTLANILSVFSHILPGSIRDFTASYMLLAYIVIFLIAYIGLLASSLYFTKNAKLPKIVPAVISVFMATIGYLFQPIAITFAFETIGRMITRSDEFVNPFNIVVVILTFVVLAIYLWMFSTVYSVTITFKPDSLQVTIPSVQVLIIFATLVINGLIGLASELTKYPRLAITGVTAILCFVFISFLFQKGGLVSRNYEKALGASSFAEGILFIVVIVYEIIGIRGSEVIIFIVLGVWLISFFLFHWYFERRALRFINILDMIEDDPENFQLIKSPTQLEGIAVNGFRFAHPVCLSWQLFKLGIERWPQNVDIWLLFAKMTAIYPEETQQLNWISLGMSQNKLKGSLAKHTMQQIGSIIKQRETNLIPELKSKIDKVAKQVQGTKHKVRYIWDLIIQGNIKELEVVISRAYHAIDHCEADFLHLIRQFPNSRFVARSYARFLRDVVADHAGHKVWAQNVSLLQRGISVFPDKAHELGLRAFPLLPKTLDAHVAVQATQGMVTDDTLTQDIDGDDEQAAIDAEVRMSVRESINKLVIPSFRTARIIRVISFFILYFVPVIFLCVYLNVYINSLTYPLNFMFTLSKLRTELLQLVGVGFHFVCERLLVINRPDSGDPPPVTFGTTHNSSKQVLFLAQEIVDQIPNLTSMMDYAQGNANMDLARDFIFGNMIDFKVILDVNADPTIKKISITQVLMEYVVLLRELIQLSDLNDPNNYNDSFPVSTIMNSKYVSIPFNNIQEVTENMSTALELIRAYVDDNYQNIHKISTIAMFVIIFGVILAYIIFVVVIIKEIQRDKMMIYKCLASLPKNIVSKVADSFKVLKKEEDDEMKTSQSHDEEFNKQEENVLKIFATSSDTGNRSATDTIFIIGCTIMLLISYVIVVAFVCQFVDKSAQQLNESAPHIDYIMGSYTYDFSSLIVLIMLGASFKGHNVYRFPHDEMINVINKWQSRGITTYHMSRFGDEETGTKPFYGFSVGLDEQTPLTGCDARFIPMSDHDVYKCWSADLLTSYIQMTIHSYVQTHVKYYESKDPQLKAKANFSLFERNFDDMWHMHQVHLYERYFSPMFSKIIGNVVDLLHKDLSTIIGLSIAMLVVGIISEGLLLNSISTSEQHQKFALRLLLQCPGSAVVSNMHITALLAGNFSEKHIDSTTRDAEFYDVIVQDLPDSVLTLDMDGKILTANSATNRIFGIKPEELIQQSIVNLGDNFKGENPFAFFKEKVVVTEALSFEKSLAYSPPNGNEIHVEISLIVLAENIIVTTRDVTQTVMYNKLISDERQKSDKLLSSILPPRLVARVQAGEKNISFSVQSASIVFMDIVSFTPWCGSLPAATVMKTLNLMFKENDALVAMHSTMTKIKCIGDCYMAAGGIFMDVNQPAQHAKDVVEFGLDAIEALEKINEDINQSLQIRVGVNTGGPIVAGVLGTAKPTFEILGPAINMAQQMEHHGVPMKVHVSRAVYELIYGGSFQVKERGEIQLKNGPAVTYLIDKRERIVDND</sequence>
<dbReference type="GO" id="GO:0004016">
    <property type="term" value="F:adenylate cyclase activity"/>
    <property type="evidence" value="ECO:0007669"/>
    <property type="project" value="TreeGrafter"/>
</dbReference>
<feature type="transmembrane region" description="Helical" evidence="7">
    <location>
        <begin position="153"/>
        <end position="176"/>
    </location>
</feature>
<dbReference type="GeneID" id="94833451"/>
<evidence type="ECO:0000256" key="6">
    <source>
        <dbReference type="ARBA" id="ARBA00023239"/>
    </source>
</evidence>
<dbReference type="GO" id="GO:0004383">
    <property type="term" value="F:guanylate cyclase activity"/>
    <property type="evidence" value="ECO:0007669"/>
    <property type="project" value="TreeGrafter"/>
</dbReference>
<comment type="caution">
    <text evidence="10">The sequence shown here is derived from an EMBL/GenBank/DDBJ whole genome shotgun (WGS) entry which is preliminary data.</text>
</comment>
<dbReference type="RefSeq" id="XP_068366866.1">
    <property type="nucleotide sequence ID" value="XM_068498747.1"/>
</dbReference>
<protein>
    <submittedName>
        <fullName evidence="10">Adenylate and Guanylate cyclase catalytic domain containing protein</fullName>
    </submittedName>
</protein>
<dbReference type="InterPro" id="IPR000014">
    <property type="entry name" value="PAS"/>
</dbReference>
<dbReference type="GO" id="GO:0007168">
    <property type="term" value="P:receptor guanylyl cyclase signaling pathway"/>
    <property type="evidence" value="ECO:0007669"/>
    <property type="project" value="TreeGrafter"/>
</dbReference>
<evidence type="ECO:0000313" key="11">
    <source>
        <dbReference type="Proteomes" id="UP000179807"/>
    </source>
</evidence>
<dbReference type="GO" id="GO:0006355">
    <property type="term" value="P:regulation of DNA-templated transcription"/>
    <property type="evidence" value="ECO:0007669"/>
    <property type="project" value="InterPro"/>
</dbReference>
<dbReference type="InterPro" id="IPR013767">
    <property type="entry name" value="PAS_fold"/>
</dbReference>
<dbReference type="NCBIfam" id="TIGR00229">
    <property type="entry name" value="sensory_box"/>
    <property type="match status" value="1"/>
</dbReference>
<dbReference type="PROSITE" id="PS50112">
    <property type="entry name" value="PAS"/>
    <property type="match status" value="1"/>
</dbReference>
<keyword evidence="4 7" id="KW-1133">Transmembrane helix</keyword>
<evidence type="ECO:0000256" key="4">
    <source>
        <dbReference type="ARBA" id="ARBA00022989"/>
    </source>
</evidence>
<reference evidence="10" key="1">
    <citation type="submission" date="2016-10" db="EMBL/GenBank/DDBJ databases">
        <authorList>
            <person name="Benchimol M."/>
            <person name="Almeida L.G."/>
            <person name="Vasconcelos A.T."/>
            <person name="Perreira-Neves A."/>
            <person name="Rosa I.A."/>
            <person name="Tasca T."/>
            <person name="Bogo M.R."/>
            <person name="de Souza W."/>
        </authorList>
    </citation>
    <scope>NUCLEOTIDE SEQUENCE [LARGE SCALE GENOMIC DNA]</scope>
    <source>
        <strain evidence="10">K</strain>
    </source>
</reference>
<dbReference type="PANTHER" id="PTHR11920">
    <property type="entry name" value="GUANYLYL CYCLASE"/>
    <property type="match status" value="1"/>
</dbReference>
<dbReference type="Proteomes" id="UP000179807">
    <property type="component" value="Unassembled WGS sequence"/>
</dbReference>
<dbReference type="InterPro" id="IPR050401">
    <property type="entry name" value="Cyclic_nucleotide_synthase"/>
</dbReference>
<evidence type="ECO:0000259" key="8">
    <source>
        <dbReference type="PROSITE" id="PS50112"/>
    </source>
</evidence>
<feature type="transmembrane region" description="Helical" evidence="7">
    <location>
        <begin position="319"/>
        <end position="339"/>
    </location>
</feature>
<evidence type="ECO:0000256" key="3">
    <source>
        <dbReference type="ARBA" id="ARBA00022741"/>
    </source>
</evidence>
<dbReference type="PANTHER" id="PTHR11920:SF335">
    <property type="entry name" value="GUANYLATE CYCLASE"/>
    <property type="match status" value="1"/>
</dbReference>
<dbReference type="InterPro" id="IPR001054">
    <property type="entry name" value="A/G_cyclase"/>
</dbReference>
<feature type="domain" description="Guanylate cyclase" evidence="9">
    <location>
        <begin position="1399"/>
        <end position="1531"/>
    </location>
</feature>
<feature type="domain" description="PAS" evidence="8">
    <location>
        <begin position="1242"/>
        <end position="1290"/>
    </location>
</feature>
<keyword evidence="2 7" id="KW-0812">Transmembrane</keyword>
<comment type="subcellular location">
    <subcellularLocation>
        <location evidence="1">Membrane</location>
    </subcellularLocation>
</comment>
<dbReference type="GO" id="GO:0035556">
    <property type="term" value="P:intracellular signal transduction"/>
    <property type="evidence" value="ECO:0007669"/>
    <property type="project" value="InterPro"/>
</dbReference>
<dbReference type="SUPFAM" id="SSF55073">
    <property type="entry name" value="Nucleotide cyclase"/>
    <property type="match status" value="1"/>
</dbReference>
<feature type="transmembrane region" description="Helical" evidence="7">
    <location>
        <begin position="994"/>
        <end position="1016"/>
    </location>
</feature>
<feature type="transmembrane region" description="Helical" evidence="7">
    <location>
        <begin position="120"/>
        <end position="141"/>
    </location>
</feature>
<evidence type="ECO:0000313" key="10">
    <source>
        <dbReference type="EMBL" id="OHT13730.1"/>
    </source>
</evidence>
<evidence type="ECO:0000256" key="7">
    <source>
        <dbReference type="SAM" id="Phobius"/>
    </source>
</evidence>
<dbReference type="OrthoDB" id="1890790at2759"/>
<keyword evidence="3" id="KW-0547">Nucleotide-binding</keyword>
<feature type="transmembrane region" description="Helical" evidence="7">
    <location>
        <begin position="230"/>
        <end position="248"/>
    </location>
</feature>
<dbReference type="SMART" id="SM00044">
    <property type="entry name" value="CYCc"/>
    <property type="match status" value="1"/>
</dbReference>
<gene>
    <name evidence="10" type="ORF">TRFO_16053</name>
</gene>
<feature type="transmembrane region" description="Helical" evidence="7">
    <location>
        <begin position="857"/>
        <end position="878"/>
    </location>
</feature>
<dbReference type="EMBL" id="MLAK01000485">
    <property type="protein sequence ID" value="OHT13730.1"/>
    <property type="molecule type" value="Genomic_DNA"/>
</dbReference>
<evidence type="ECO:0000256" key="5">
    <source>
        <dbReference type="ARBA" id="ARBA00023136"/>
    </source>
</evidence>
<dbReference type="PROSITE" id="PS50125">
    <property type="entry name" value="GUANYLATE_CYCLASE_2"/>
    <property type="match status" value="1"/>
</dbReference>
<feature type="transmembrane region" description="Helical" evidence="7">
    <location>
        <begin position="260"/>
        <end position="279"/>
    </location>
</feature>
<dbReference type="GO" id="GO:0005886">
    <property type="term" value="C:plasma membrane"/>
    <property type="evidence" value="ECO:0007669"/>
    <property type="project" value="TreeGrafter"/>
</dbReference>
<name>A0A1J4KRM0_9EUKA</name>
<evidence type="ECO:0000256" key="1">
    <source>
        <dbReference type="ARBA" id="ARBA00004370"/>
    </source>
</evidence>
<feature type="transmembrane region" description="Helical" evidence="7">
    <location>
        <begin position="954"/>
        <end position="974"/>
    </location>
</feature>
<dbReference type="InterPro" id="IPR035965">
    <property type="entry name" value="PAS-like_dom_sf"/>
</dbReference>
<feature type="transmembrane region" description="Helical" evidence="7">
    <location>
        <begin position="1173"/>
        <end position="1192"/>
    </location>
</feature>
<dbReference type="VEuPathDB" id="TrichDB:TRFO_16053"/>
<keyword evidence="11" id="KW-1185">Reference proteome</keyword>
<keyword evidence="6" id="KW-0456">Lyase</keyword>
<dbReference type="Pfam" id="PF00989">
    <property type="entry name" value="PAS"/>
    <property type="match status" value="1"/>
</dbReference>
<feature type="transmembrane region" description="Helical" evidence="7">
    <location>
        <begin position="637"/>
        <end position="659"/>
    </location>
</feature>
<dbReference type="Gene3D" id="3.30.450.20">
    <property type="entry name" value="PAS domain"/>
    <property type="match status" value="1"/>
</dbReference>
<feature type="transmembrane region" description="Helical" evidence="7">
    <location>
        <begin position="291"/>
        <end position="312"/>
    </location>
</feature>
<keyword evidence="5 7" id="KW-0472">Membrane</keyword>
<dbReference type="SUPFAM" id="SSF55785">
    <property type="entry name" value="PYP-like sensor domain (PAS domain)"/>
    <property type="match status" value="1"/>
</dbReference>